<dbReference type="EMBL" id="CAUWAG010000010">
    <property type="protein sequence ID" value="CAJ2507791.1"/>
    <property type="molecule type" value="Genomic_DNA"/>
</dbReference>
<evidence type="ECO:0000313" key="2">
    <source>
        <dbReference type="Proteomes" id="UP001295740"/>
    </source>
</evidence>
<sequence>MPAPTALLEPANIQHDSTAMSLHSDDLILDVTATLPLHTAAAAAEPHANAGSNFLPAAERHDNLVRHVGMRRIYTTPHRFCPIRRQWPRTCAPLCEHQVCMDGAAKTIELRTHRFTRAADALQKGNRALVHGFDVTNPVVLLRLDDL</sequence>
<reference evidence="1" key="1">
    <citation type="submission" date="2023-10" db="EMBL/GenBank/DDBJ databases">
        <authorList>
            <person name="Hackl T."/>
        </authorList>
    </citation>
    <scope>NUCLEOTIDE SEQUENCE</scope>
</reference>
<name>A0AAI8VMP7_9PEZI</name>
<keyword evidence="2" id="KW-1185">Reference proteome</keyword>
<protein>
    <submittedName>
        <fullName evidence="1">Uu.00g089770.m01.CDS01</fullName>
    </submittedName>
</protein>
<evidence type="ECO:0000313" key="1">
    <source>
        <dbReference type="EMBL" id="CAJ2507791.1"/>
    </source>
</evidence>
<dbReference type="AlphaFoldDB" id="A0AAI8VMP7"/>
<comment type="caution">
    <text evidence="1">The sequence shown here is derived from an EMBL/GenBank/DDBJ whole genome shotgun (WGS) entry which is preliminary data.</text>
</comment>
<accession>A0AAI8VMP7</accession>
<organism evidence="1 2">
    <name type="scientific">Anthostomella pinea</name>
    <dbReference type="NCBI Taxonomy" id="933095"/>
    <lineage>
        <taxon>Eukaryota</taxon>
        <taxon>Fungi</taxon>
        <taxon>Dikarya</taxon>
        <taxon>Ascomycota</taxon>
        <taxon>Pezizomycotina</taxon>
        <taxon>Sordariomycetes</taxon>
        <taxon>Xylariomycetidae</taxon>
        <taxon>Xylariales</taxon>
        <taxon>Xylariaceae</taxon>
        <taxon>Anthostomella</taxon>
    </lineage>
</organism>
<dbReference type="Proteomes" id="UP001295740">
    <property type="component" value="Unassembled WGS sequence"/>
</dbReference>
<proteinExistence type="predicted"/>
<gene>
    <name evidence="1" type="ORF">KHLLAP_LOCUS8259</name>
</gene>